<proteinExistence type="predicted"/>
<dbReference type="FunFam" id="3.40.50.720:FF:000141">
    <property type="entry name" value="tRNA threonylcarbamoyladenosine dehydratase"/>
    <property type="match status" value="1"/>
</dbReference>
<dbReference type="GO" id="GO:0061503">
    <property type="term" value="F:tRNA threonylcarbamoyladenosine dehydratase"/>
    <property type="evidence" value="ECO:0007669"/>
    <property type="project" value="TreeGrafter"/>
</dbReference>
<dbReference type="InterPro" id="IPR000594">
    <property type="entry name" value="ThiF_NAD_FAD-bd"/>
</dbReference>
<dbReference type="GO" id="GO:0008641">
    <property type="term" value="F:ubiquitin-like modifier activating enzyme activity"/>
    <property type="evidence" value="ECO:0007669"/>
    <property type="project" value="InterPro"/>
</dbReference>
<dbReference type="InterPro" id="IPR045886">
    <property type="entry name" value="ThiF/MoeB/HesA"/>
</dbReference>
<feature type="domain" description="THIF-type NAD/FAD binding fold" evidence="1">
    <location>
        <begin position="11"/>
        <end position="237"/>
    </location>
</feature>
<organism evidence="2 3">
    <name type="scientific">Candidatus Blautia gallistercoris</name>
    <dbReference type="NCBI Taxonomy" id="2838490"/>
    <lineage>
        <taxon>Bacteria</taxon>
        <taxon>Bacillati</taxon>
        <taxon>Bacillota</taxon>
        <taxon>Clostridia</taxon>
        <taxon>Lachnospirales</taxon>
        <taxon>Lachnospiraceae</taxon>
        <taxon>Blautia</taxon>
    </lineage>
</organism>
<dbReference type="AlphaFoldDB" id="A0A9D1WJR0"/>
<dbReference type="Gene3D" id="3.40.50.720">
    <property type="entry name" value="NAD(P)-binding Rossmann-like Domain"/>
    <property type="match status" value="1"/>
</dbReference>
<gene>
    <name evidence="2" type="ORF">IAA45_11695</name>
</gene>
<protein>
    <submittedName>
        <fullName evidence="2">tRNA threonylcarbamoyladenosine dehydratase</fullName>
    </submittedName>
</protein>
<evidence type="ECO:0000259" key="1">
    <source>
        <dbReference type="Pfam" id="PF00899"/>
    </source>
</evidence>
<dbReference type="GO" id="GO:0061504">
    <property type="term" value="P:cyclic threonylcarbamoyladenosine biosynthetic process"/>
    <property type="evidence" value="ECO:0007669"/>
    <property type="project" value="TreeGrafter"/>
</dbReference>
<sequence>MLNEFSRTELLLKEEGMDRISASRIAVFGLGGVGSYVAEALARCGVGSLTLVDHDRVSLTNINRQLYALHSTIGKYKIQVAKERIADINADTLVNTYETFYNDDTADMFDFHMYDYIVDAIDTVTSKLLLIENAKKCGTPIISCMGTGNKLDPSRFEITDISKTVVCPLAKAVRTELRKRGIRKVKVLYSKEKPLKVTDTSETKGNTRYPVPGSISFVPSVAGLMIAGEVIRDLAGISKK</sequence>
<dbReference type="CDD" id="cd00755">
    <property type="entry name" value="YgdL_like"/>
    <property type="match status" value="1"/>
</dbReference>
<dbReference type="InterPro" id="IPR035985">
    <property type="entry name" value="Ubiquitin-activating_enz"/>
</dbReference>
<dbReference type="SUPFAM" id="SSF69572">
    <property type="entry name" value="Activating enzymes of the ubiquitin-like proteins"/>
    <property type="match status" value="1"/>
</dbReference>
<dbReference type="Pfam" id="PF00899">
    <property type="entry name" value="ThiF"/>
    <property type="match status" value="1"/>
</dbReference>
<evidence type="ECO:0000313" key="3">
    <source>
        <dbReference type="Proteomes" id="UP000886817"/>
    </source>
</evidence>
<dbReference type="EMBL" id="DXEX01000249">
    <property type="protein sequence ID" value="HIX60360.1"/>
    <property type="molecule type" value="Genomic_DNA"/>
</dbReference>
<dbReference type="Proteomes" id="UP000886817">
    <property type="component" value="Unassembled WGS sequence"/>
</dbReference>
<evidence type="ECO:0000313" key="2">
    <source>
        <dbReference type="EMBL" id="HIX60360.1"/>
    </source>
</evidence>
<reference evidence="2" key="2">
    <citation type="submission" date="2021-04" db="EMBL/GenBank/DDBJ databases">
        <authorList>
            <person name="Gilroy R."/>
        </authorList>
    </citation>
    <scope>NUCLEOTIDE SEQUENCE</scope>
    <source>
        <strain evidence="2">ChiSjej1B19-8411</strain>
    </source>
</reference>
<reference evidence="2" key="1">
    <citation type="journal article" date="2021" name="PeerJ">
        <title>Extensive microbial diversity within the chicken gut microbiome revealed by metagenomics and culture.</title>
        <authorList>
            <person name="Gilroy R."/>
            <person name="Ravi A."/>
            <person name="Getino M."/>
            <person name="Pursley I."/>
            <person name="Horton D.L."/>
            <person name="Alikhan N.F."/>
            <person name="Baker D."/>
            <person name="Gharbi K."/>
            <person name="Hall N."/>
            <person name="Watson M."/>
            <person name="Adriaenssens E.M."/>
            <person name="Foster-Nyarko E."/>
            <person name="Jarju S."/>
            <person name="Secka A."/>
            <person name="Antonio M."/>
            <person name="Oren A."/>
            <person name="Chaudhuri R.R."/>
            <person name="La Ragione R."/>
            <person name="Hildebrand F."/>
            <person name="Pallen M.J."/>
        </authorList>
    </citation>
    <scope>NUCLEOTIDE SEQUENCE</scope>
    <source>
        <strain evidence="2">ChiSjej1B19-8411</strain>
    </source>
</reference>
<comment type="caution">
    <text evidence="2">The sequence shown here is derived from an EMBL/GenBank/DDBJ whole genome shotgun (WGS) entry which is preliminary data.</text>
</comment>
<name>A0A9D1WJR0_9FIRM</name>
<dbReference type="PANTHER" id="PTHR43267">
    <property type="entry name" value="TRNA THREONYLCARBAMOYLADENOSINE DEHYDRATASE"/>
    <property type="match status" value="1"/>
</dbReference>
<accession>A0A9D1WJR0</accession>
<dbReference type="PANTHER" id="PTHR43267:SF1">
    <property type="entry name" value="TRNA THREONYLCARBAMOYLADENOSINE DEHYDRATASE"/>
    <property type="match status" value="1"/>
</dbReference>